<organism evidence="1 2">
    <name type="scientific">Escherichia phage RB43</name>
    <dbReference type="NCBI Taxonomy" id="2887182"/>
    <lineage>
        <taxon>Viruses</taxon>
        <taxon>Duplodnaviria</taxon>
        <taxon>Heunggongvirae</taxon>
        <taxon>Uroviricota</taxon>
        <taxon>Caudoviricetes</taxon>
        <taxon>Pantevenvirales</taxon>
        <taxon>Straboviridae</taxon>
        <taxon>Pseudotevenvirus</taxon>
        <taxon>Pseudotevenvirus RB43</taxon>
    </lineage>
</organism>
<name>Q56BU4_9CAUD</name>
<dbReference type="GeneID" id="3416220"/>
<dbReference type="RefSeq" id="YP_239080.1">
    <property type="nucleotide sequence ID" value="NC_007023.1"/>
</dbReference>
<sequence>MGKDDITAKDKELMDKIMESLEEKNATQKLDEDDREKYRAMLEQWQNKIAVVPESSAPIDKQPEPVRAPVDAVASNNVQVNQKTVNNMVQHSVQRTERKPLIALA</sequence>
<reference evidence="1 2" key="1">
    <citation type="submission" date="2005-03" db="EMBL/GenBank/DDBJ databases">
        <authorList>
            <person name="Petrov V.M."/>
            <person name="Nolan J.M."/>
            <person name="Chin D."/>
            <person name="Krisch H.M."/>
            <person name="Karam J.D."/>
        </authorList>
    </citation>
    <scope>NUCLEOTIDE SEQUENCE [LARGE SCALE GENOMIC DNA]</scope>
</reference>
<proteinExistence type="predicted"/>
<gene>
    <name evidence="1" type="ORF">RB43ORF104w</name>
</gene>
<keyword evidence="2" id="KW-1185">Reference proteome</keyword>
<evidence type="ECO:0000313" key="1">
    <source>
        <dbReference type="EMBL" id="AAX78626.1"/>
    </source>
</evidence>
<protein>
    <submittedName>
        <fullName evidence="1">Uncharacterized protein</fullName>
    </submittedName>
</protein>
<dbReference type="EMBL" id="AY967407">
    <property type="protein sequence ID" value="AAX78626.1"/>
    <property type="molecule type" value="Genomic_DNA"/>
</dbReference>
<evidence type="ECO:0000313" key="2">
    <source>
        <dbReference type="Proteomes" id="UP000211040"/>
    </source>
</evidence>
<accession>Q56BU4</accession>
<dbReference type="Proteomes" id="UP000211040">
    <property type="component" value="Genome"/>
</dbReference>
<dbReference type="KEGG" id="vg:3416220"/>